<keyword evidence="1" id="KW-0812">Transmembrane</keyword>
<gene>
    <name evidence="3" type="ORF">ENU20_04100</name>
</gene>
<feature type="transmembrane region" description="Helical" evidence="1">
    <location>
        <begin position="12"/>
        <end position="37"/>
    </location>
</feature>
<dbReference type="InterPro" id="IPR046712">
    <property type="entry name" value="DUF6785"/>
</dbReference>
<dbReference type="Pfam" id="PF20581">
    <property type="entry name" value="DUF6785"/>
    <property type="match status" value="1"/>
</dbReference>
<feature type="transmembrane region" description="Helical" evidence="1">
    <location>
        <begin position="80"/>
        <end position="104"/>
    </location>
</feature>
<dbReference type="EMBL" id="DTBP01000028">
    <property type="protein sequence ID" value="HGQ74241.1"/>
    <property type="molecule type" value="Genomic_DNA"/>
</dbReference>
<feature type="transmembrane region" description="Helical" evidence="1">
    <location>
        <begin position="49"/>
        <end position="68"/>
    </location>
</feature>
<feature type="transmembrane region" description="Helical" evidence="1">
    <location>
        <begin position="318"/>
        <end position="340"/>
    </location>
</feature>
<protein>
    <recommendedName>
        <fullName evidence="2">DUF6785 domain-containing protein</fullName>
    </recommendedName>
</protein>
<evidence type="ECO:0000259" key="2">
    <source>
        <dbReference type="Pfam" id="PF20581"/>
    </source>
</evidence>
<feature type="transmembrane region" description="Helical" evidence="1">
    <location>
        <begin position="238"/>
        <end position="257"/>
    </location>
</feature>
<reference evidence="3" key="1">
    <citation type="journal article" date="2020" name="mSystems">
        <title>Genome- and Community-Level Interaction Insights into Carbon Utilization and Element Cycling Functions of Hydrothermarchaeota in Hydrothermal Sediment.</title>
        <authorList>
            <person name="Zhou Z."/>
            <person name="Liu Y."/>
            <person name="Xu W."/>
            <person name="Pan J."/>
            <person name="Luo Z.H."/>
            <person name="Li M."/>
        </authorList>
    </citation>
    <scope>NUCLEOTIDE SEQUENCE [LARGE SCALE GENOMIC DNA]</scope>
    <source>
        <strain evidence="3">SpSt-648</strain>
    </source>
</reference>
<feature type="transmembrane region" description="Helical" evidence="1">
    <location>
        <begin position="393"/>
        <end position="412"/>
    </location>
</feature>
<feature type="domain" description="DUF6785" evidence="2">
    <location>
        <begin position="36"/>
        <end position="545"/>
    </location>
</feature>
<dbReference type="AlphaFoldDB" id="A0A7C4JMT1"/>
<feature type="transmembrane region" description="Helical" evidence="1">
    <location>
        <begin position="586"/>
        <end position="607"/>
    </location>
</feature>
<feature type="transmembrane region" description="Helical" evidence="1">
    <location>
        <begin position="292"/>
        <end position="311"/>
    </location>
</feature>
<accession>A0A7C4JMT1</accession>
<keyword evidence="1" id="KW-0472">Membrane</keyword>
<feature type="transmembrane region" description="Helical" evidence="1">
    <location>
        <begin position="517"/>
        <end position="542"/>
    </location>
</feature>
<feature type="transmembrane region" description="Helical" evidence="1">
    <location>
        <begin position="655"/>
        <end position="677"/>
    </location>
</feature>
<name>A0A7C4JMT1_STAMA</name>
<evidence type="ECO:0000256" key="1">
    <source>
        <dbReference type="SAM" id="Phobius"/>
    </source>
</evidence>
<feature type="transmembrane region" description="Helical" evidence="1">
    <location>
        <begin position="418"/>
        <end position="435"/>
    </location>
</feature>
<keyword evidence="1" id="KW-1133">Transmembrane helix</keyword>
<organism evidence="3">
    <name type="scientific">Staphylothermus marinus</name>
    <dbReference type="NCBI Taxonomy" id="2280"/>
    <lineage>
        <taxon>Archaea</taxon>
        <taxon>Thermoproteota</taxon>
        <taxon>Thermoprotei</taxon>
        <taxon>Desulfurococcales</taxon>
        <taxon>Desulfurococcaceae</taxon>
        <taxon>Staphylothermus</taxon>
    </lineage>
</organism>
<feature type="transmembrane region" description="Helical" evidence="1">
    <location>
        <begin position="178"/>
        <end position="199"/>
    </location>
</feature>
<evidence type="ECO:0000313" key="3">
    <source>
        <dbReference type="EMBL" id="HGQ74241.1"/>
    </source>
</evidence>
<feature type="transmembrane region" description="Helical" evidence="1">
    <location>
        <begin position="360"/>
        <end position="381"/>
    </location>
</feature>
<comment type="caution">
    <text evidence="3">The sequence shown here is derived from an EMBL/GenBank/DDBJ whole genome shotgun (WGS) entry which is preliminary data.</text>
</comment>
<sequence>MSEKHVWGVSQTNITIAGLIIAIVSGILAPLLISLMYGLVWLSTFSEWVWIWPALILISIIGLLNIVVRIVTTILLKKGIALTLADAILIYTVIACGAGFAYPFSFLIGQYTYMVYGDPSISNYGRLIPDLWVPKGNITLSSGSVDVLAPIYSSESREILLKENNWFSLVLRTWSPSLIFWISIFFSLALAQIGIAILLRKQWIEEEMLPFPFAQAAVEVMRTTGFRGAWEYRKISKIMLGIGALIGFLIQLPNLLVSLRRMSPADVPQLYGQLLVSQYGGYDLSQTVGNNVALMITLSPLFLGLALLMPLDILITAVAWFLIMYVILPPIELQLGIIPLNPTQSAHSNYYWIGHWYGLMPHMITRGLAIGFALAWLALTLKRYREIVTIKSGYIAIALLAIGIIVPTSLLAISGVEAHISLLVVVLTILLYTTWMRIRAESTWITALYTYGPWWHEFLVLPWLPYRLTGNYNSKEAFAAASSFYPLVTDRTLATAPGPSVLEGLKLARLSGIRMKIFIPLIVYAILAGLILGSLSTLWGMYRYGLSETPGGTWVGAPDRSLMPNWVRYMVHYNKIDHMSNDHMMWLPQFIIGVVLGIVLIFLRIVIPGIPLNPLGILIGDMPITGVLMFIPNIIAIVVKTIVIKILGVEGYEKYVVPLVAGLIITSFVTMWFSFVAPRIIG</sequence>
<proteinExistence type="predicted"/>